<proteinExistence type="inferred from homology"/>
<evidence type="ECO:0000313" key="9">
    <source>
        <dbReference type="EMBL" id="SHH39501.1"/>
    </source>
</evidence>
<dbReference type="STRING" id="1121321.SAMN04488530_1431"/>
<name>A0A1M5SLQ5_9FIRM</name>
<organism evidence="9 10">
    <name type="scientific">Asaccharospora irregularis DSM 2635</name>
    <dbReference type="NCBI Taxonomy" id="1121321"/>
    <lineage>
        <taxon>Bacteria</taxon>
        <taxon>Bacillati</taxon>
        <taxon>Bacillota</taxon>
        <taxon>Clostridia</taxon>
        <taxon>Peptostreptococcales</taxon>
        <taxon>Peptostreptococcaceae</taxon>
        <taxon>Asaccharospora</taxon>
    </lineage>
</organism>
<feature type="transmembrane region" description="Helical" evidence="7">
    <location>
        <begin position="117"/>
        <end position="135"/>
    </location>
</feature>
<dbReference type="Proteomes" id="UP000243255">
    <property type="component" value="Unassembled WGS sequence"/>
</dbReference>
<protein>
    <submittedName>
        <fullName evidence="9">Putative Mg2+ transporter-C (MgtC) family protein</fullName>
    </submittedName>
</protein>
<dbReference type="Pfam" id="PF02308">
    <property type="entry name" value="MgtC"/>
    <property type="match status" value="1"/>
</dbReference>
<evidence type="ECO:0000256" key="5">
    <source>
        <dbReference type="ARBA" id="ARBA00022989"/>
    </source>
</evidence>
<feature type="domain" description="MgtC/SapB/SrpB/YhiD N-terminal" evidence="8">
    <location>
        <begin position="36"/>
        <end position="163"/>
    </location>
</feature>
<evidence type="ECO:0000256" key="1">
    <source>
        <dbReference type="ARBA" id="ARBA00004651"/>
    </source>
</evidence>
<comment type="subcellular location">
    <subcellularLocation>
        <location evidence="1">Cell membrane</location>
        <topology evidence="1">Multi-pass membrane protein</topology>
    </subcellularLocation>
</comment>
<dbReference type="InterPro" id="IPR049177">
    <property type="entry name" value="MgtC_SapB_SrpB_YhiD_N"/>
</dbReference>
<dbReference type="PANTHER" id="PTHR33778:SF1">
    <property type="entry name" value="MAGNESIUM TRANSPORTER YHID-RELATED"/>
    <property type="match status" value="1"/>
</dbReference>
<reference evidence="10" key="1">
    <citation type="submission" date="2016-11" db="EMBL/GenBank/DDBJ databases">
        <authorList>
            <person name="Varghese N."/>
            <person name="Submissions S."/>
        </authorList>
    </citation>
    <scope>NUCLEOTIDE SEQUENCE [LARGE SCALE GENOMIC DNA]</scope>
    <source>
        <strain evidence="10">DSM 2635</strain>
    </source>
</reference>
<dbReference type="GO" id="GO:0005886">
    <property type="term" value="C:plasma membrane"/>
    <property type="evidence" value="ECO:0007669"/>
    <property type="project" value="UniProtKB-SubCell"/>
</dbReference>
<dbReference type="EMBL" id="FQWX01000043">
    <property type="protein sequence ID" value="SHH39501.1"/>
    <property type="molecule type" value="Genomic_DNA"/>
</dbReference>
<dbReference type="PRINTS" id="PR01837">
    <property type="entry name" value="MGTCSAPBPROT"/>
</dbReference>
<evidence type="ECO:0000256" key="2">
    <source>
        <dbReference type="ARBA" id="ARBA00009298"/>
    </source>
</evidence>
<feature type="transmembrane region" description="Helical" evidence="7">
    <location>
        <begin position="61"/>
        <end position="80"/>
    </location>
</feature>
<gene>
    <name evidence="9" type="ORF">SAMN04488530_1431</name>
</gene>
<dbReference type="AlphaFoldDB" id="A0A1M5SLQ5"/>
<comment type="similarity">
    <text evidence="2">Belongs to the MgtC/SapB family.</text>
</comment>
<evidence type="ECO:0000313" key="10">
    <source>
        <dbReference type="Proteomes" id="UP000243255"/>
    </source>
</evidence>
<keyword evidence="4 7" id="KW-0812">Transmembrane</keyword>
<dbReference type="InterPro" id="IPR003416">
    <property type="entry name" value="MgtC/SapB/SrpB/YhiD_fam"/>
</dbReference>
<evidence type="ECO:0000259" key="8">
    <source>
        <dbReference type="Pfam" id="PF02308"/>
    </source>
</evidence>
<keyword evidence="5 7" id="KW-1133">Transmembrane helix</keyword>
<keyword evidence="10" id="KW-1185">Reference proteome</keyword>
<feature type="transmembrane region" description="Helical" evidence="7">
    <location>
        <begin position="32"/>
        <end position="49"/>
    </location>
</feature>
<evidence type="ECO:0000256" key="7">
    <source>
        <dbReference type="SAM" id="Phobius"/>
    </source>
</evidence>
<evidence type="ECO:0000256" key="6">
    <source>
        <dbReference type="ARBA" id="ARBA00023136"/>
    </source>
</evidence>
<evidence type="ECO:0000256" key="3">
    <source>
        <dbReference type="ARBA" id="ARBA00022475"/>
    </source>
</evidence>
<sequence length="244" mass="27312">MFVRLLESFLSNVTTTLYKGGFIIINIDIKEIIIRLLIALTIGGLTGLEREKSNQFAGFRTHILVAVGSCITSITSISLFTEYSMYCNTDPARLPAQVLSGIGFLGAGAILKTSNGIRGLTTAAGIWATACIGIAVGYGQYTLSISAWLFVMITLYMLRGIDKFLFRQEQAIFNITIKNIEEVAILFNIFKKSKISIKTMDIELEGEKCWKVSFFVIYDRRIILEELIKELNKSKNIISVDYFQ</sequence>
<accession>A0A1M5SLQ5</accession>
<dbReference type="PANTHER" id="PTHR33778">
    <property type="entry name" value="PROTEIN MGTC"/>
    <property type="match status" value="1"/>
</dbReference>
<keyword evidence="3" id="KW-1003">Cell membrane</keyword>
<keyword evidence="6 7" id="KW-0472">Membrane</keyword>
<feature type="transmembrane region" description="Helical" evidence="7">
    <location>
        <begin position="92"/>
        <end position="110"/>
    </location>
</feature>
<dbReference type="RefSeq" id="WP_242948883.1">
    <property type="nucleotide sequence ID" value="NZ_BAABCH010000077.1"/>
</dbReference>
<evidence type="ECO:0000256" key="4">
    <source>
        <dbReference type="ARBA" id="ARBA00022692"/>
    </source>
</evidence>
<feature type="transmembrane region" description="Helical" evidence="7">
    <location>
        <begin position="141"/>
        <end position="158"/>
    </location>
</feature>